<dbReference type="GO" id="GO:0000160">
    <property type="term" value="P:phosphorelay signal transduction system"/>
    <property type="evidence" value="ECO:0007669"/>
    <property type="project" value="InterPro"/>
</dbReference>
<dbReference type="Pfam" id="PF01627">
    <property type="entry name" value="Hpt"/>
    <property type="match status" value="1"/>
</dbReference>
<dbReference type="SUPFAM" id="SSF47226">
    <property type="entry name" value="Histidine-containing phosphotransfer domain, HPT domain"/>
    <property type="match status" value="1"/>
</dbReference>
<evidence type="ECO:0000313" key="2">
    <source>
        <dbReference type="EMBL" id="GMA28612.1"/>
    </source>
</evidence>
<protein>
    <recommendedName>
        <fullName evidence="1">HPt domain-containing protein</fullName>
    </recommendedName>
</protein>
<dbReference type="Proteomes" id="UP001157160">
    <property type="component" value="Unassembled WGS sequence"/>
</dbReference>
<dbReference type="InterPro" id="IPR036641">
    <property type="entry name" value="HPT_dom_sf"/>
</dbReference>
<comment type="caution">
    <text evidence="2">The sequence shown here is derived from an EMBL/GenBank/DDBJ whole genome shotgun (WGS) entry which is preliminary data.</text>
</comment>
<evidence type="ECO:0000259" key="1">
    <source>
        <dbReference type="Pfam" id="PF01627"/>
    </source>
</evidence>
<gene>
    <name evidence="2" type="ORF">GCM10025874_18650</name>
</gene>
<keyword evidence="3" id="KW-1185">Reference proteome</keyword>
<name>A0AA37UU78_9MICO</name>
<proteinExistence type="predicted"/>
<reference evidence="2 3" key="1">
    <citation type="journal article" date="2014" name="Int. J. Syst. Evol. Microbiol.">
        <title>Complete genome sequence of Corynebacterium casei LMG S-19264T (=DSM 44701T), isolated from a smear-ripened cheese.</title>
        <authorList>
            <consortium name="US DOE Joint Genome Institute (JGI-PGF)"/>
            <person name="Walter F."/>
            <person name="Albersmeier A."/>
            <person name="Kalinowski J."/>
            <person name="Ruckert C."/>
        </authorList>
    </citation>
    <scope>NUCLEOTIDE SEQUENCE [LARGE SCALE GENOMIC DNA]</scope>
    <source>
        <strain evidence="2 3">NBRC 112289</strain>
    </source>
</reference>
<sequence length="126" mass="13903">MIAYLPMGTDGLVDTAVLDKLSREIDVSGAQTARFVQRFISLWPTRRDAIRSTVEVRDRQRAIEAALSLKTTAEMLGAMPLYELSQSIEQSVRAGDWDGALRRLGDVEELGPRTNAVLADWAGGRL</sequence>
<evidence type="ECO:0000313" key="3">
    <source>
        <dbReference type="Proteomes" id="UP001157160"/>
    </source>
</evidence>
<dbReference type="Gene3D" id="1.20.120.160">
    <property type="entry name" value="HPT domain"/>
    <property type="match status" value="1"/>
</dbReference>
<dbReference type="EMBL" id="BSUL01000001">
    <property type="protein sequence ID" value="GMA28612.1"/>
    <property type="molecule type" value="Genomic_DNA"/>
</dbReference>
<dbReference type="AlphaFoldDB" id="A0AA37UU78"/>
<feature type="domain" description="HPt" evidence="1">
    <location>
        <begin position="35"/>
        <end position="104"/>
    </location>
</feature>
<organism evidence="2 3">
    <name type="scientific">Arenivirga flava</name>
    <dbReference type="NCBI Taxonomy" id="1930060"/>
    <lineage>
        <taxon>Bacteria</taxon>
        <taxon>Bacillati</taxon>
        <taxon>Actinomycetota</taxon>
        <taxon>Actinomycetes</taxon>
        <taxon>Micrococcales</taxon>
        <taxon>Microbacteriaceae</taxon>
        <taxon>Arenivirga</taxon>
    </lineage>
</organism>
<accession>A0AA37UU78</accession>
<dbReference type="InterPro" id="IPR008207">
    <property type="entry name" value="Sig_transdc_His_kin_Hpt_dom"/>
</dbReference>